<evidence type="ECO:0000313" key="3">
    <source>
        <dbReference type="Proteomes" id="UP000789342"/>
    </source>
</evidence>
<keyword evidence="3" id="KW-1185">Reference proteome</keyword>
<keyword evidence="1" id="KW-0472">Membrane</keyword>
<feature type="non-terminal residue" evidence="2">
    <location>
        <position position="50"/>
    </location>
</feature>
<sequence>ASLVTSLVLTVVLNCAIVGCQIQDIQMAIVASLIIWLASSALLFMRYISY</sequence>
<name>A0A9N9JR28_9GLOM</name>
<gene>
    <name evidence="2" type="ORF">AMORRO_LOCUS18322</name>
</gene>
<feature type="non-terminal residue" evidence="2">
    <location>
        <position position="1"/>
    </location>
</feature>
<dbReference type="EMBL" id="CAJVPV010063717">
    <property type="protein sequence ID" value="CAG8793209.1"/>
    <property type="molecule type" value="Genomic_DNA"/>
</dbReference>
<proteinExistence type="predicted"/>
<comment type="caution">
    <text evidence="2">The sequence shown here is derived from an EMBL/GenBank/DDBJ whole genome shotgun (WGS) entry which is preliminary data.</text>
</comment>
<dbReference type="Proteomes" id="UP000789342">
    <property type="component" value="Unassembled WGS sequence"/>
</dbReference>
<dbReference type="AlphaFoldDB" id="A0A9N9JR28"/>
<reference evidence="2" key="1">
    <citation type="submission" date="2021-06" db="EMBL/GenBank/DDBJ databases">
        <authorList>
            <person name="Kallberg Y."/>
            <person name="Tangrot J."/>
            <person name="Rosling A."/>
        </authorList>
    </citation>
    <scope>NUCLEOTIDE SEQUENCE</scope>
    <source>
        <strain evidence="2">CL551</strain>
    </source>
</reference>
<protein>
    <submittedName>
        <fullName evidence="2">2690_t:CDS:1</fullName>
    </submittedName>
</protein>
<keyword evidence="1" id="KW-1133">Transmembrane helix</keyword>
<evidence type="ECO:0000313" key="2">
    <source>
        <dbReference type="EMBL" id="CAG8793209.1"/>
    </source>
</evidence>
<feature type="transmembrane region" description="Helical" evidence="1">
    <location>
        <begin position="25"/>
        <end position="45"/>
    </location>
</feature>
<keyword evidence="1" id="KW-0812">Transmembrane</keyword>
<evidence type="ECO:0000256" key="1">
    <source>
        <dbReference type="SAM" id="Phobius"/>
    </source>
</evidence>
<accession>A0A9N9JR28</accession>
<organism evidence="2 3">
    <name type="scientific">Acaulospora morrowiae</name>
    <dbReference type="NCBI Taxonomy" id="94023"/>
    <lineage>
        <taxon>Eukaryota</taxon>
        <taxon>Fungi</taxon>
        <taxon>Fungi incertae sedis</taxon>
        <taxon>Mucoromycota</taxon>
        <taxon>Glomeromycotina</taxon>
        <taxon>Glomeromycetes</taxon>
        <taxon>Diversisporales</taxon>
        <taxon>Acaulosporaceae</taxon>
        <taxon>Acaulospora</taxon>
    </lineage>
</organism>